<organism evidence="1 2">
    <name type="scientific">Glossina austeni</name>
    <name type="common">Savannah tsetse fly</name>
    <dbReference type="NCBI Taxonomy" id="7395"/>
    <lineage>
        <taxon>Eukaryota</taxon>
        <taxon>Metazoa</taxon>
        <taxon>Ecdysozoa</taxon>
        <taxon>Arthropoda</taxon>
        <taxon>Hexapoda</taxon>
        <taxon>Insecta</taxon>
        <taxon>Pterygota</taxon>
        <taxon>Neoptera</taxon>
        <taxon>Endopterygota</taxon>
        <taxon>Diptera</taxon>
        <taxon>Brachycera</taxon>
        <taxon>Muscomorpha</taxon>
        <taxon>Hippoboscoidea</taxon>
        <taxon>Glossinidae</taxon>
        <taxon>Glossina</taxon>
    </lineage>
</organism>
<dbReference type="AlphaFoldDB" id="A0A1A9VL58"/>
<evidence type="ECO:0000313" key="2">
    <source>
        <dbReference type="Proteomes" id="UP000078200"/>
    </source>
</evidence>
<reference evidence="1" key="1">
    <citation type="submission" date="2020-05" db="UniProtKB">
        <authorList>
            <consortium name="EnsemblMetazoa"/>
        </authorList>
    </citation>
    <scope>IDENTIFICATION</scope>
    <source>
        <strain evidence="1">TTRI</strain>
    </source>
</reference>
<name>A0A1A9VL58_GLOAU</name>
<dbReference type="VEuPathDB" id="VectorBase:GAUT040341"/>
<dbReference type="Proteomes" id="UP000078200">
    <property type="component" value="Unassembled WGS sequence"/>
</dbReference>
<keyword evidence="2" id="KW-1185">Reference proteome</keyword>
<proteinExistence type="predicted"/>
<evidence type="ECO:0000313" key="1">
    <source>
        <dbReference type="EnsemblMetazoa" id="GAUT040341-PA"/>
    </source>
</evidence>
<protein>
    <submittedName>
        <fullName evidence="1">Uncharacterized protein</fullName>
    </submittedName>
</protein>
<dbReference type="EnsemblMetazoa" id="GAUT040341-RA">
    <property type="protein sequence ID" value="GAUT040341-PA"/>
    <property type="gene ID" value="GAUT040341"/>
</dbReference>
<accession>A0A1A9VL58</accession>
<sequence length="122" mass="13503">MLRCNEIITDVCNKVKFPLARKSAIEFLPITWLLLLTVGKQINFTFASISHSGNKYCFKSSLESNKHIDAASRKRLALGLVYSLEGVIKESQSQSRAAQSSAYRGLGNKKIFDIYPSSSQAG</sequence>